<dbReference type="Pfam" id="PF07714">
    <property type="entry name" value="PK_Tyr_Ser-Thr"/>
    <property type="match status" value="1"/>
</dbReference>
<sequence>MLSAFPLMLVRYMLPMARGFKHQAFVFLGVILLLINQSEQLQSSQTHTLLRLKLLLNYPDFLSSWNSSVDFCNAEPTAKVTVVCYEESITQLHIIGNKGVPSLPRSFSMDSFVTTLVKLPDLRVLTLVSLGLWGPLPGKISRLSSLEILNITSNLLYGTIPNELSSITSLQTLILDENMFTGQLPEWLGSFPVLTVLSLRKNLFNGSLPGSFSMLENLRVLALSHNHFQGELPDFSGLTNLQELDLEDNAFGPRFPRLGNKLIHLVLGKNRFRSGIPSELSSFYQLQWLDLSFNRFIGPFPLSLLSLPSITYLNISDNKLTGKLFENTSCNAELEFVDLSSNLLTGHLPSCLSDSKDAVFLYRRNCITTGTENQHPVTFCRNEAFAVGILPQRKKSKLSKVSLAFGITGGIIGGIVLMGLIFMLVKRLSANKTINKPTTRLITEKASIAYTSKLLSDARYISQTMKLGALGLPSYRTFSLEDLEDATNNFDTTAFIGEGSQGQLYRGRLRDGTFVAIRCLKMKKSHSTQSFMHHVEMFSKLRCRHLASALGHCFECYLDDSSVSRIFLIFEYIPNGTLRSWISEGHSERSLTWPQRISAAIGIAKGIQFLHTGIVPGVYSNNLKITDVLMDQNLVAKISRYNLPLLAESAGKVGDRTSALPKDLSNSSRVNYEDKVDVYDFGVILLEMIMGRPSKSRNEVQILKNQLQAVVATDDATRSIADPAVQTSCSDQSLKTMMEICVRCLLMDPTERPSIEDVLWNLQFAAQVQGAWRGDSRSTSPSDSPFQPADLRVAFH</sequence>
<dbReference type="FunFam" id="3.80.10.10:FF:000155">
    <property type="entry name" value="Putative inactive leucine-rich repeat receptor-like protein kinase"/>
    <property type="match status" value="1"/>
</dbReference>
<dbReference type="GO" id="GO:0004672">
    <property type="term" value="F:protein kinase activity"/>
    <property type="evidence" value="ECO:0007669"/>
    <property type="project" value="InterPro"/>
</dbReference>
<evidence type="ECO:0000256" key="5">
    <source>
        <dbReference type="ARBA" id="ARBA00022737"/>
    </source>
</evidence>
<dbReference type="InterPro" id="IPR032675">
    <property type="entry name" value="LRR_dom_sf"/>
</dbReference>
<dbReference type="FunFam" id="1.10.510.10:FF:000431">
    <property type="entry name" value="Putative inactive leucine-rich repeat receptor-like protein kinase"/>
    <property type="match status" value="1"/>
</dbReference>
<evidence type="ECO:0000256" key="4">
    <source>
        <dbReference type="ARBA" id="ARBA00022729"/>
    </source>
</evidence>
<dbReference type="InterPro" id="IPR011009">
    <property type="entry name" value="Kinase-like_dom_sf"/>
</dbReference>
<comment type="subcellular location">
    <subcellularLocation>
        <location evidence="1">Membrane</location>
        <topology evidence="1">Single-pass type I membrane protein</topology>
    </subcellularLocation>
</comment>
<dbReference type="PANTHER" id="PTHR48006">
    <property type="entry name" value="LEUCINE-RICH REPEAT-CONTAINING PROTEIN DDB_G0281931-RELATED"/>
    <property type="match status" value="1"/>
</dbReference>
<keyword evidence="5" id="KW-0677">Repeat</keyword>
<organism evidence="13 14">
    <name type="scientific">Hibiscus syriacus</name>
    <name type="common">Rose of Sharon</name>
    <dbReference type="NCBI Taxonomy" id="106335"/>
    <lineage>
        <taxon>Eukaryota</taxon>
        <taxon>Viridiplantae</taxon>
        <taxon>Streptophyta</taxon>
        <taxon>Embryophyta</taxon>
        <taxon>Tracheophyta</taxon>
        <taxon>Spermatophyta</taxon>
        <taxon>Magnoliopsida</taxon>
        <taxon>eudicotyledons</taxon>
        <taxon>Gunneridae</taxon>
        <taxon>Pentapetalae</taxon>
        <taxon>rosids</taxon>
        <taxon>malvids</taxon>
        <taxon>Malvales</taxon>
        <taxon>Malvaceae</taxon>
        <taxon>Malvoideae</taxon>
        <taxon>Hibiscus</taxon>
    </lineage>
</organism>
<dbReference type="PROSITE" id="PS51450">
    <property type="entry name" value="LRR"/>
    <property type="match status" value="1"/>
</dbReference>
<evidence type="ECO:0000256" key="7">
    <source>
        <dbReference type="ARBA" id="ARBA00023136"/>
    </source>
</evidence>
<dbReference type="FunFam" id="3.30.200.20:FF:000285">
    <property type="entry name" value="Putative inactive leucine-rich repeat receptor-like protein kinase"/>
    <property type="match status" value="1"/>
</dbReference>
<dbReference type="Pfam" id="PF00560">
    <property type="entry name" value="LRR_1"/>
    <property type="match status" value="3"/>
</dbReference>
<dbReference type="SUPFAM" id="SSF52047">
    <property type="entry name" value="RNI-like"/>
    <property type="match status" value="1"/>
</dbReference>
<dbReference type="FunFam" id="3.80.10.10:FF:001001">
    <property type="entry name" value="Probable inactive leucine-rich repeat receptor-like protein kinase At3g03770"/>
    <property type="match status" value="1"/>
</dbReference>
<keyword evidence="8" id="KW-0675">Receptor</keyword>
<evidence type="ECO:0000256" key="8">
    <source>
        <dbReference type="ARBA" id="ARBA00023170"/>
    </source>
</evidence>
<evidence type="ECO:0000256" key="11">
    <source>
        <dbReference type="SAM" id="Phobius"/>
    </source>
</evidence>
<feature type="region of interest" description="Disordered" evidence="10">
    <location>
        <begin position="773"/>
        <end position="796"/>
    </location>
</feature>
<dbReference type="InterPro" id="IPR051824">
    <property type="entry name" value="LRR_Rcpt-Like_S/T_Kinase"/>
</dbReference>
<evidence type="ECO:0000256" key="2">
    <source>
        <dbReference type="ARBA" id="ARBA00022614"/>
    </source>
</evidence>
<keyword evidence="9" id="KW-0325">Glycoprotein</keyword>
<dbReference type="InterPro" id="IPR001245">
    <property type="entry name" value="Ser-Thr/Tyr_kinase_cat_dom"/>
</dbReference>
<keyword evidence="2" id="KW-0433">Leucine-rich repeat</keyword>
<dbReference type="GO" id="GO:0016020">
    <property type="term" value="C:membrane"/>
    <property type="evidence" value="ECO:0007669"/>
    <property type="project" value="UniProtKB-SubCell"/>
</dbReference>
<dbReference type="AlphaFoldDB" id="A0A6A3D2S4"/>
<dbReference type="SUPFAM" id="SSF56112">
    <property type="entry name" value="Protein kinase-like (PK-like)"/>
    <property type="match status" value="1"/>
</dbReference>
<protein>
    <submittedName>
        <fullName evidence="13">Inactive leucine-rich repeat receptor-like protein kinase</fullName>
    </submittedName>
</protein>
<dbReference type="InterPro" id="IPR000719">
    <property type="entry name" value="Prot_kinase_dom"/>
</dbReference>
<dbReference type="GO" id="GO:0005524">
    <property type="term" value="F:ATP binding"/>
    <property type="evidence" value="ECO:0007669"/>
    <property type="project" value="InterPro"/>
</dbReference>
<dbReference type="Proteomes" id="UP000436088">
    <property type="component" value="Unassembled WGS sequence"/>
</dbReference>
<evidence type="ECO:0000256" key="10">
    <source>
        <dbReference type="SAM" id="MobiDB-lite"/>
    </source>
</evidence>
<evidence type="ECO:0000259" key="12">
    <source>
        <dbReference type="PROSITE" id="PS50011"/>
    </source>
</evidence>
<comment type="caution">
    <text evidence="13">The sequence shown here is derived from an EMBL/GenBank/DDBJ whole genome shotgun (WGS) entry which is preliminary data.</text>
</comment>
<dbReference type="PANTHER" id="PTHR48006:SF84">
    <property type="entry name" value="REPEAT TRANSMEMBRANE PROTEIN KINASE, PUTATIVE, EXPRESSED-RELATED"/>
    <property type="match status" value="1"/>
</dbReference>
<accession>A0A6A3D2S4</accession>
<keyword evidence="14" id="KW-1185">Reference proteome</keyword>
<dbReference type="EMBL" id="VEPZ02000094">
    <property type="protein sequence ID" value="KAE8733711.1"/>
    <property type="molecule type" value="Genomic_DNA"/>
</dbReference>
<dbReference type="PROSITE" id="PS50011">
    <property type="entry name" value="PROTEIN_KINASE_DOM"/>
    <property type="match status" value="1"/>
</dbReference>
<name>A0A6A3D2S4_HIBSY</name>
<dbReference type="Gene3D" id="3.80.10.10">
    <property type="entry name" value="Ribonuclease Inhibitor"/>
    <property type="match status" value="2"/>
</dbReference>
<keyword evidence="6 11" id="KW-1133">Transmembrane helix</keyword>
<gene>
    <name evidence="13" type="ORF">F3Y22_tig00001120pilonHSYRG00428</name>
</gene>
<evidence type="ECO:0000256" key="9">
    <source>
        <dbReference type="ARBA" id="ARBA00023180"/>
    </source>
</evidence>
<reference evidence="13" key="1">
    <citation type="submission" date="2019-09" db="EMBL/GenBank/DDBJ databases">
        <title>Draft genome information of white flower Hibiscus syriacus.</title>
        <authorList>
            <person name="Kim Y.-M."/>
        </authorList>
    </citation>
    <scope>NUCLEOTIDE SEQUENCE [LARGE SCALE GENOMIC DNA]</scope>
    <source>
        <strain evidence="13">YM2019G1</strain>
    </source>
</reference>
<evidence type="ECO:0000256" key="3">
    <source>
        <dbReference type="ARBA" id="ARBA00022692"/>
    </source>
</evidence>
<dbReference type="InterPro" id="IPR001611">
    <property type="entry name" value="Leu-rich_rpt"/>
</dbReference>
<dbReference type="OrthoDB" id="676979at2759"/>
<feature type="domain" description="Protein kinase" evidence="12">
    <location>
        <begin position="490"/>
        <end position="764"/>
    </location>
</feature>
<evidence type="ECO:0000256" key="6">
    <source>
        <dbReference type="ARBA" id="ARBA00022989"/>
    </source>
</evidence>
<proteinExistence type="predicted"/>
<dbReference type="Gene3D" id="1.10.510.10">
    <property type="entry name" value="Transferase(Phosphotransferase) domain 1"/>
    <property type="match status" value="1"/>
</dbReference>
<evidence type="ECO:0000313" key="14">
    <source>
        <dbReference type="Proteomes" id="UP000436088"/>
    </source>
</evidence>
<keyword evidence="3 11" id="KW-0812">Transmembrane</keyword>
<feature type="transmembrane region" description="Helical" evidence="11">
    <location>
        <begin position="403"/>
        <end position="425"/>
    </location>
</feature>
<evidence type="ECO:0000256" key="1">
    <source>
        <dbReference type="ARBA" id="ARBA00004479"/>
    </source>
</evidence>
<keyword evidence="7 11" id="KW-0472">Membrane</keyword>
<keyword evidence="4" id="KW-0732">Signal</keyword>
<dbReference type="Pfam" id="PF13855">
    <property type="entry name" value="LRR_8"/>
    <property type="match status" value="1"/>
</dbReference>
<evidence type="ECO:0000313" key="13">
    <source>
        <dbReference type="EMBL" id="KAE8733711.1"/>
    </source>
</evidence>
<dbReference type="Gene3D" id="3.30.200.20">
    <property type="entry name" value="Phosphorylase Kinase, domain 1"/>
    <property type="match status" value="1"/>
</dbReference>